<organism evidence="6">
    <name type="scientific">uncultured spirochete</name>
    <dbReference type="NCBI Taxonomy" id="156406"/>
    <lineage>
        <taxon>Bacteria</taxon>
        <taxon>Pseudomonadati</taxon>
        <taxon>Spirochaetota</taxon>
        <taxon>Spirochaetia</taxon>
        <taxon>Spirochaetales</taxon>
        <taxon>environmental samples</taxon>
    </lineage>
</organism>
<dbReference type="GO" id="GO:0016887">
    <property type="term" value="F:ATP hydrolysis activity"/>
    <property type="evidence" value="ECO:0007669"/>
    <property type="project" value="InterPro"/>
</dbReference>
<evidence type="ECO:0000313" key="6">
    <source>
        <dbReference type="EMBL" id="SLM13755.1"/>
    </source>
</evidence>
<keyword evidence="3" id="KW-0547">Nucleotide-binding</keyword>
<reference evidence="6" key="1">
    <citation type="submission" date="2017-02" db="EMBL/GenBank/DDBJ databases">
        <authorList>
            <person name="Regsiter A."/>
            <person name="William W."/>
        </authorList>
    </citation>
    <scope>NUCLEOTIDE SEQUENCE</scope>
    <source>
        <strain evidence="6">Bib</strain>
    </source>
</reference>
<evidence type="ECO:0000259" key="5">
    <source>
        <dbReference type="PROSITE" id="PS50893"/>
    </source>
</evidence>
<dbReference type="InterPro" id="IPR017871">
    <property type="entry name" value="ABC_transporter-like_CS"/>
</dbReference>
<keyword evidence="2" id="KW-0813">Transport</keyword>
<proteinExistence type="inferred from homology"/>
<dbReference type="AlphaFoldDB" id="A0A3P3XJP2"/>
<dbReference type="Gene3D" id="3.40.50.300">
    <property type="entry name" value="P-loop containing nucleotide triphosphate hydrolases"/>
    <property type="match status" value="1"/>
</dbReference>
<dbReference type="SMART" id="SM00382">
    <property type="entry name" value="AAA"/>
    <property type="match status" value="1"/>
</dbReference>
<comment type="similarity">
    <text evidence="1">Belongs to the ABC transporter superfamily.</text>
</comment>
<dbReference type="InterPro" id="IPR003593">
    <property type="entry name" value="AAA+_ATPase"/>
</dbReference>
<dbReference type="PROSITE" id="PS50893">
    <property type="entry name" value="ABC_TRANSPORTER_2"/>
    <property type="match status" value="1"/>
</dbReference>
<evidence type="ECO:0000256" key="4">
    <source>
        <dbReference type="ARBA" id="ARBA00022840"/>
    </source>
</evidence>
<evidence type="ECO:0000256" key="3">
    <source>
        <dbReference type="ARBA" id="ARBA00022741"/>
    </source>
</evidence>
<protein>
    <submittedName>
        <fullName evidence="6">Sulfate-transporting ATPase</fullName>
        <ecNumber evidence="6">3.6.3.25</ecNumber>
    </submittedName>
</protein>
<name>A0A3P3XJP2_9SPIR</name>
<dbReference type="InterPro" id="IPR003439">
    <property type="entry name" value="ABC_transporter-like_ATP-bd"/>
</dbReference>
<accession>A0A3P3XJP2</accession>
<dbReference type="EC" id="3.6.3.25" evidence="6"/>
<dbReference type="PANTHER" id="PTHR42734">
    <property type="entry name" value="METAL TRANSPORT SYSTEM ATP-BINDING PROTEIN TM_0124-RELATED"/>
    <property type="match status" value="1"/>
</dbReference>
<dbReference type="InterPro" id="IPR027417">
    <property type="entry name" value="P-loop_NTPase"/>
</dbReference>
<dbReference type="PROSITE" id="PS00211">
    <property type="entry name" value="ABC_TRANSPORTER_1"/>
    <property type="match status" value="1"/>
</dbReference>
<evidence type="ECO:0000256" key="1">
    <source>
        <dbReference type="ARBA" id="ARBA00005417"/>
    </source>
</evidence>
<dbReference type="SUPFAM" id="SSF52540">
    <property type="entry name" value="P-loop containing nucleoside triphosphate hydrolases"/>
    <property type="match status" value="1"/>
</dbReference>
<keyword evidence="6" id="KW-0378">Hydrolase</keyword>
<keyword evidence="4" id="KW-0067">ATP-binding</keyword>
<dbReference type="CDD" id="cd03235">
    <property type="entry name" value="ABC_Metallic_Cations"/>
    <property type="match status" value="1"/>
</dbReference>
<dbReference type="InterPro" id="IPR050153">
    <property type="entry name" value="Metal_Ion_Import_ABC"/>
</dbReference>
<feature type="domain" description="ABC transporter" evidence="5">
    <location>
        <begin position="61"/>
        <end position="290"/>
    </location>
</feature>
<gene>
    <name evidence="6" type="ORF">SPIROBIBN47_290195</name>
</gene>
<dbReference type="Pfam" id="PF00005">
    <property type="entry name" value="ABC_tran"/>
    <property type="match status" value="1"/>
</dbReference>
<sequence length="312" mass="33428">MRGKGVSSMGSAVAAKVAAETAAASTAGAVAAPSAAGATECADSINAAEEHLPHLPENVAIWCQHLAFRFKDIEVFDDVSFHVHRGEFVALTGKNGAGKSTLLKLIVGLLEPSRGKVLVFGAPPRGRIESIGYVPQHAGFDPAFPIQVEEVVGMGRLSGLSPIAKHQKKEEIEWALRQAEVHDLRARPFSALSGGQRRRVLVARALVGHPKLLVLDEPTANMDMDSEKKFYETLARIKGTTTVLIATHDSDFVSALADTVLCVGQNVDHPHSVHRHAIERAVNAPAELYGGEVVRVRHDIELPDNACCEGKE</sequence>
<evidence type="ECO:0000256" key="2">
    <source>
        <dbReference type="ARBA" id="ARBA00022448"/>
    </source>
</evidence>
<dbReference type="GO" id="GO:0005524">
    <property type="term" value="F:ATP binding"/>
    <property type="evidence" value="ECO:0007669"/>
    <property type="project" value="UniProtKB-KW"/>
</dbReference>
<dbReference type="PANTHER" id="PTHR42734:SF17">
    <property type="entry name" value="METAL TRANSPORT SYSTEM ATP-BINDING PROTEIN TM_0124-RELATED"/>
    <property type="match status" value="1"/>
</dbReference>
<dbReference type="EMBL" id="FWDM01000022">
    <property type="protein sequence ID" value="SLM13755.1"/>
    <property type="molecule type" value="Genomic_DNA"/>
</dbReference>